<proteinExistence type="predicted"/>
<reference evidence="1 2" key="2">
    <citation type="journal article" date="2017" name="Front. Plant Sci.">
        <title>Gene Classification and Mining of Molecular Markers Useful in Red Clover (Trifolium pratense) Breeding.</title>
        <authorList>
            <person name="Istvanek J."/>
            <person name="Dluhosova J."/>
            <person name="Dluhos P."/>
            <person name="Patkova L."/>
            <person name="Nedelnik J."/>
            <person name="Repkova J."/>
        </authorList>
    </citation>
    <scope>NUCLEOTIDE SEQUENCE [LARGE SCALE GENOMIC DNA]</scope>
    <source>
        <strain evidence="2">cv. Tatra</strain>
        <tissue evidence="1">Young leaves</tissue>
    </source>
</reference>
<evidence type="ECO:0000313" key="1">
    <source>
        <dbReference type="EMBL" id="PNX78194.1"/>
    </source>
</evidence>
<evidence type="ECO:0000313" key="2">
    <source>
        <dbReference type="Proteomes" id="UP000236291"/>
    </source>
</evidence>
<comment type="caution">
    <text evidence="1">The sequence shown here is derived from an EMBL/GenBank/DDBJ whole genome shotgun (WGS) entry which is preliminary data.</text>
</comment>
<dbReference type="AlphaFoldDB" id="A0A2K3LI27"/>
<organism evidence="1 2">
    <name type="scientific">Trifolium pratense</name>
    <name type="common">Red clover</name>
    <dbReference type="NCBI Taxonomy" id="57577"/>
    <lineage>
        <taxon>Eukaryota</taxon>
        <taxon>Viridiplantae</taxon>
        <taxon>Streptophyta</taxon>
        <taxon>Embryophyta</taxon>
        <taxon>Tracheophyta</taxon>
        <taxon>Spermatophyta</taxon>
        <taxon>Magnoliopsida</taxon>
        <taxon>eudicotyledons</taxon>
        <taxon>Gunneridae</taxon>
        <taxon>Pentapetalae</taxon>
        <taxon>rosids</taxon>
        <taxon>fabids</taxon>
        <taxon>Fabales</taxon>
        <taxon>Fabaceae</taxon>
        <taxon>Papilionoideae</taxon>
        <taxon>50 kb inversion clade</taxon>
        <taxon>NPAAA clade</taxon>
        <taxon>Hologalegina</taxon>
        <taxon>IRL clade</taxon>
        <taxon>Trifolieae</taxon>
        <taxon>Trifolium</taxon>
    </lineage>
</organism>
<name>A0A2K3LI27_TRIPR</name>
<sequence length="127" mass="14109">MLIKFPSKLVGGRRGSSWWREVASIRDGGVDFKCQVHALGWEPNIADQWILKHHVGGGYSVKSALPTRDNLVRCNTIHHGSQLCVTGCGGMEPIFAPLWGLVRSWINTSSADPNLLRDHLLQFSYLA</sequence>
<dbReference type="Proteomes" id="UP000236291">
    <property type="component" value="Unassembled WGS sequence"/>
</dbReference>
<reference evidence="1 2" key="1">
    <citation type="journal article" date="2014" name="Am. J. Bot.">
        <title>Genome assembly and annotation for red clover (Trifolium pratense; Fabaceae).</title>
        <authorList>
            <person name="Istvanek J."/>
            <person name="Jaros M."/>
            <person name="Krenek A."/>
            <person name="Repkova J."/>
        </authorList>
    </citation>
    <scope>NUCLEOTIDE SEQUENCE [LARGE SCALE GENOMIC DNA]</scope>
    <source>
        <strain evidence="2">cv. Tatra</strain>
        <tissue evidence="1">Young leaves</tissue>
    </source>
</reference>
<protein>
    <submittedName>
        <fullName evidence="1">Uncharacterized protein</fullName>
    </submittedName>
</protein>
<gene>
    <name evidence="1" type="ORF">L195_g034170</name>
</gene>
<accession>A0A2K3LI27</accession>
<dbReference type="EMBL" id="ASHM01033662">
    <property type="protein sequence ID" value="PNX78194.1"/>
    <property type="molecule type" value="Genomic_DNA"/>
</dbReference>